<dbReference type="GO" id="GO:0016740">
    <property type="term" value="F:transferase activity"/>
    <property type="evidence" value="ECO:0007669"/>
    <property type="project" value="UniProtKB-KW"/>
</dbReference>
<keyword evidence="2" id="KW-1185">Reference proteome</keyword>
<evidence type="ECO:0000313" key="2">
    <source>
        <dbReference type="Proteomes" id="UP001060919"/>
    </source>
</evidence>
<dbReference type="Gene3D" id="3.40.50.12780">
    <property type="entry name" value="N-terminal domain of ligase-like"/>
    <property type="match status" value="1"/>
</dbReference>
<dbReference type="KEGG" id="aup:AsAng_0029820"/>
<protein>
    <submittedName>
        <fullName evidence="1">Acyl transferase</fullName>
    </submittedName>
</protein>
<name>A0A915YFP4_9BACT</name>
<proteinExistence type="predicted"/>
<keyword evidence="1" id="KW-0808">Transferase</keyword>
<reference evidence="1" key="1">
    <citation type="submission" date="2022-09" db="EMBL/GenBank/DDBJ databases">
        <title>Aureispira anguillicida sp. nov., isolated from Leptocephalus of Japanese eel Anguilla japonica.</title>
        <authorList>
            <person name="Yuasa K."/>
            <person name="Mekata T."/>
            <person name="Ikunari K."/>
        </authorList>
    </citation>
    <scope>NUCLEOTIDE SEQUENCE</scope>
    <source>
        <strain evidence="1">EL160426</strain>
    </source>
</reference>
<sequence length="332" mass="37714">MNRIYQTLKLHINNVNESTFEQVALAVFRYQVQNNRLYQQFINLLGISIQDVKNLQQIPFLPIQFFKYHTIKSQDWSSEVIFTSSGTTLKHPSKHHVRSLDWYKHCAFQTFEAAYGSLQNYAVVALLPSYLERTGSSLVFMAEQFIQRSQHPLSGFFLYNTDELIKVLGHCQKENQPVLLLGVTYALLDLAKKYPQALRQVILMETGGMKGKRAEMTKAAVHQELKTAFQLETIHSEYGMTELLSQAYSKGNGIFQPSRLMRVLIRETTDPLNILPSQKTGGINIIDLANIDTCSFIATDDLGRSFEDGSFSVLGRFDASDLRGCNLLVNEV</sequence>
<gene>
    <name evidence="1" type="ORF">AsAng_0029820</name>
</gene>
<dbReference type="SUPFAM" id="SSF56801">
    <property type="entry name" value="Acetyl-CoA synthetase-like"/>
    <property type="match status" value="1"/>
</dbReference>
<accession>A0A915YFP4</accession>
<dbReference type="InterPro" id="IPR042099">
    <property type="entry name" value="ANL_N_sf"/>
</dbReference>
<dbReference type="RefSeq" id="WP_264793360.1">
    <property type="nucleotide sequence ID" value="NZ_AP026867.1"/>
</dbReference>
<dbReference type="Proteomes" id="UP001060919">
    <property type="component" value="Chromosome"/>
</dbReference>
<organism evidence="1 2">
    <name type="scientific">Aureispira anguillae</name>
    <dbReference type="NCBI Taxonomy" id="2864201"/>
    <lineage>
        <taxon>Bacteria</taxon>
        <taxon>Pseudomonadati</taxon>
        <taxon>Bacteroidota</taxon>
        <taxon>Saprospiria</taxon>
        <taxon>Saprospirales</taxon>
        <taxon>Saprospiraceae</taxon>
        <taxon>Aureispira</taxon>
    </lineage>
</organism>
<evidence type="ECO:0000313" key="1">
    <source>
        <dbReference type="EMBL" id="BDS12263.1"/>
    </source>
</evidence>
<dbReference type="AlphaFoldDB" id="A0A915YFP4"/>
<dbReference type="EMBL" id="AP026867">
    <property type="protein sequence ID" value="BDS12263.1"/>
    <property type="molecule type" value="Genomic_DNA"/>
</dbReference>